<dbReference type="SUPFAM" id="SSF55785">
    <property type="entry name" value="PYP-like sensor domain (PAS domain)"/>
    <property type="match status" value="5"/>
</dbReference>
<dbReference type="InterPro" id="IPR003594">
    <property type="entry name" value="HATPase_dom"/>
</dbReference>
<keyword evidence="3" id="KW-0597">Phosphoprotein</keyword>
<dbReference type="RefSeq" id="WP_214611591.1">
    <property type="nucleotide sequence ID" value="NZ_JACATN010000003.1"/>
</dbReference>
<evidence type="ECO:0000256" key="2">
    <source>
        <dbReference type="ARBA" id="ARBA00012438"/>
    </source>
</evidence>
<reference evidence="11" key="1">
    <citation type="submission" date="2023-07" db="EMBL/GenBank/DDBJ databases">
        <title>Zobellia barbeyronii sp. nov., a new marine flavobacterium, isolated from green and red algae.</title>
        <authorList>
            <person name="Nedashkovskaya O.I."/>
            <person name="Otstavnykh N."/>
            <person name="Zhukova N."/>
            <person name="Guzev K."/>
            <person name="Chausova V."/>
            <person name="Tekutyeva L."/>
            <person name="Mikhailov V."/>
            <person name="Isaeva M."/>
        </authorList>
    </citation>
    <scope>NUCLEOTIDE SEQUENCE [LARGE SCALE GENOMIC DNA]</scope>
    <source>
        <strain evidence="11">KMM 6746</strain>
    </source>
</reference>
<dbReference type="Proteomes" id="UP000740413">
    <property type="component" value="Unassembled WGS sequence"/>
</dbReference>
<dbReference type="InterPro" id="IPR004358">
    <property type="entry name" value="Sig_transdc_His_kin-like_C"/>
</dbReference>
<gene>
    <name evidence="10" type="ORF">HW347_09100</name>
</gene>
<dbReference type="PANTHER" id="PTHR43304:SF1">
    <property type="entry name" value="PAC DOMAIN-CONTAINING PROTEIN"/>
    <property type="match status" value="1"/>
</dbReference>
<feature type="domain" description="PAC" evidence="9">
    <location>
        <begin position="478"/>
        <end position="530"/>
    </location>
</feature>
<dbReference type="InterPro" id="IPR013656">
    <property type="entry name" value="PAS_4"/>
</dbReference>
<keyword evidence="11" id="KW-1185">Reference proteome</keyword>
<dbReference type="Gene3D" id="3.30.450.20">
    <property type="entry name" value="PAS domain"/>
    <property type="match status" value="5"/>
</dbReference>
<dbReference type="PANTHER" id="PTHR43304">
    <property type="entry name" value="PHYTOCHROME-LIKE PROTEIN CPH1"/>
    <property type="match status" value="1"/>
</dbReference>
<dbReference type="InterPro" id="IPR001610">
    <property type="entry name" value="PAC"/>
</dbReference>
<dbReference type="InterPro" id="IPR052162">
    <property type="entry name" value="Sensor_kinase/Photoreceptor"/>
</dbReference>
<dbReference type="PROSITE" id="PS50112">
    <property type="entry name" value="PAS"/>
    <property type="match status" value="2"/>
</dbReference>
<evidence type="ECO:0000256" key="4">
    <source>
        <dbReference type="ARBA" id="ARBA00022679"/>
    </source>
</evidence>
<dbReference type="InterPro" id="IPR000014">
    <property type="entry name" value="PAS"/>
</dbReference>
<evidence type="ECO:0000313" key="10">
    <source>
        <dbReference type="EMBL" id="MBT2161422.1"/>
    </source>
</evidence>
<dbReference type="PROSITE" id="PS50113">
    <property type="entry name" value="PAC"/>
    <property type="match status" value="2"/>
</dbReference>
<dbReference type="Gene3D" id="3.30.565.10">
    <property type="entry name" value="Histidine kinase-like ATPase, C-terminal domain"/>
    <property type="match status" value="1"/>
</dbReference>
<dbReference type="InterPro" id="IPR000700">
    <property type="entry name" value="PAS-assoc_C"/>
</dbReference>
<proteinExistence type="predicted"/>
<evidence type="ECO:0000256" key="1">
    <source>
        <dbReference type="ARBA" id="ARBA00000085"/>
    </source>
</evidence>
<dbReference type="SUPFAM" id="SSF55874">
    <property type="entry name" value="ATPase domain of HSP90 chaperone/DNA topoisomerase II/histidine kinase"/>
    <property type="match status" value="1"/>
</dbReference>
<feature type="domain" description="PAC" evidence="9">
    <location>
        <begin position="351"/>
        <end position="403"/>
    </location>
</feature>
<dbReference type="SMART" id="SM00091">
    <property type="entry name" value="PAS"/>
    <property type="match status" value="2"/>
</dbReference>
<dbReference type="PRINTS" id="PR00344">
    <property type="entry name" value="BCTRLSENSOR"/>
</dbReference>
<evidence type="ECO:0000259" key="8">
    <source>
        <dbReference type="PROSITE" id="PS50112"/>
    </source>
</evidence>
<evidence type="ECO:0000256" key="6">
    <source>
        <dbReference type="SAM" id="Coils"/>
    </source>
</evidence>
<evidence type="ECO:0000259" key="9">
    <source>
        <dbReference type="PROSITE" id="PS50113"/>
    </source>
</evidence>
<dbReference type="CDD" id="cd00130">
    <property type="entry name" value="PAS"/>
    <property type="match status" value="4"/>
</dbReference>
<dbReference type="NCBIfam" id="TIGR00229">
    <property type="entry name" value="sensory_box"/>
    <property type="match status" value="3"/>
</dbReference>
<feature type="domain" description="PAS" evidence="8">
    <location>
        <begin position="524"/>
        <end position="567"/>
    </location>
</feature>
<keyword evidence="5" id="KW-0418">Kinase</keyword>
<dbReference type="InterPro" id="IPR035965">
    <property type="entry name" value="PAS-like_dom_sf"/>
</dbReference>
<feature type="domain" description="Histidine kinase" evidence="7">
    <location>
        <begin position="673"/>
        <end position="884"/>
    </location>
</feature>
<sequence>MEKTTKKSKSKIPYHKIFIEQAPTAIAMFDKNMCYIAASNCWIKDYKLQGIEIIGHSHYDIFPEITQGSKELHQECIDKGIDVFDEIPFTYKDGTVKLLSWNIHAWYVGKNEIGGLFIHTIDITPNKEYELKKARTKEIFEQTKETAKIGTWEENLSTQKVYWSTMVKKIYEVSDNYIPTLTNTLNFYETDQSLPQVSFIINEALHKGSSFDYEAEIITAKHNRKWIRVVGKPEIIDGKVTRIFGIIQDISAAKSARTQLSQAHAQLKAIYNSESISIFSTDSTGVINHFNKGAELLLGYSASEMEHKESPMTFLPMDEVNKFRRDIALQYGKNPDNFSHYKDLPVENVNDTREWTYIRKDGLTVPVQCTVSSVKDDLGKNIGFIVVSTDISDLKAYQNEILAKNQLLNFAEQMTMIGHWQWNLASESVKWSKNLYTIAEVDTSVQPVFDTFFSLVHPEDQPLIAEVVDDAMRDKKFESVTIRLITTTGKTRMVHIAGVAVTNNQGEVVELMGTAQDVTELKMVEKKLKGLLESAPDAIMIINEQGTIQIINKQTETLFQCSPEELLKEFIEDFIPNILPFIKAAKFSNSNNTRQIGVVEELIGLRKNGEEVPISINMGPVEWEGELVISLAIRDITKQKSAERKIIKAKENLEVLAHKLTEQNRQLADFTHITSHNLRSPVSNLNSLLDIYKTTDDEVLKESLFGKFETVINQLTLTLNTLIEALKTKGPHTDEDVEEIEFEEVLSITKDLLAGEILKSGASITSDFSKCSKIKYHKIYLESIFLNLISNSMKYRSKSRKPEIEIKATDLNGNIKLEFRDNGLGIDLEQHGHKLFGLNKVFHRHPDAKGVGLFLTKSQIESMGGTISASSKVDVGTTFTINFN</sequence>
<dbReference type="InterPro" id="IPR036890">
    <property type="entry name" value="HATPase_C_sf"/>
</dbReference>
<feature type="coiled-coil region" evidence="6">
    <location>
        <begin position="639"/>
        <end position="666"/>
    </location>
</feature>
<name>A0ABS5WGU2_9FLAO</name>
<feature type="domain" description="PAS" evidence="8">
    <location>
        <begin position="263"/>
        <end position="325"/>
    </location>
</feature>
<accession>A0ABS5WGU2</accession>
<dbReference type="Pfam" id="PF08447">
    <property type="entry name" value="PAS_3"/>
    <property type="match status" value="1"/>
</dbReference>
<dbReference type="SMART" id="SM00387">
    <property type="entry name" value="HATPase_c"/>
    <property type="match status" value="1"/>
</dbReference>
<dbReference type="PROSITE" id="PS50109">
    <property type="entry name" value="HIS_KIN"/>
    <property type="match status" value="1"/>
</dbReference>
<dbReference type="SMART" id="SM00086">
    <property type="entry name" value="PAC"/>
    <property type="match status" value="4"/>
</dbReference>
<organism evidence="10 11">
    <name type="scientific">Zobellia barbeyronii</name>
    <dbReference type="NCBI Taxonomy" id="2748009"/>
    <lineage>
        <taxon>Bacteria</taxon>
        <taxon>Pseudomonadati</taxon>
        <taxon>Bacteroidota</taxon>
        <taxon>Flavobacteriia</taxon>
        <taxon>Flavobacteriales</taxon>
        <taxon>Flavobacteriaceae</taxon>
        <taxon>Zobellia</taxon>
    </lineage>
</organism>
<keyword evidence="6" id="KW-0175">Coiled coil</keyword>
<evidence type="ECO:0000313" key="11">
    <source>
        <dbReference type="Proteomes" id="UP000740413"/>
    </source>
</evidence>
<dbReference type="EMBL" id="JACATN010000003">
    <property type="protein sequence ID" value="MBT2161422.1"/>
    <property type="molecule type" value="Genomic_DNA"/>
</dbReference>
<comment type="catalytic activity">
    <reaction evidence="1">
        <text>ATP + protein L-histidine = ADP + protein N-phospho-L-histidine.</text>
        <dbReference type="EC" id="2.7.13.3"/>
    </reaction>
</comment>
<dbReference type="Gene3D" id="2.10.70.100">
    <property type="match status" value="1"/>
</dbReference>
<evidence type="ECO:0000259" key="7">
    <source>
        <dbReference type="PROSITE" id="PS50109"/>
    </source>
</evidence>
<dbReference type="InterPro" id="IPR013655">
    <property type="entry name" value="PAS_fold_3"/>
</dbReference>
<keyword evidence="4" id="KW-0808">Transferase</keyword>
<evidence type="ECO:0000256" key="5">
    <source>
        <dbReference type="ARBA" id="ARBA00022777"/>
    </source>
</evidence>
<dbReference type="Pfam" id="PF13426">
    <property type="entry name" value="PAS_9"/>
    <property type="match status" value="2"/>
</dbReference>
<dbReference type="Pfam" id="PF02518">
    <property type="entry name" value="HATPase_c"/>
    <property type="match status" value="1"/>
</dbReference>
<protein>
    <recommendedName>
        <fullName evidence="2">histidine kinase</fullName>
        <ecNumber evidence="2">2.7.13.3</ecNumber>
    </recommendedName>
</protein>
<dbReference type="EC" id="2.7.13.3" evidence="2"/>
<dbReference type="Pfam" id="PF08448">
    <property type="entry name" value="PAS_4"/>
    <property type="match status" value="1"/>
</dbReference>
<comment type="caution">
    <text evidence="10">The sequence shown here is derived from an EMBL/GenBank/DDBJ whole genome shotgun (WGS) entry which is preliminary data.</text>
</comment>
<dbReference type="Gene3D" id="1.10.287.130">
    <property type="match status" value="1"/>
</dbReference>
<evidence type="ECO:0000256" key="3">
    <source>
        <dbReference type="ARBA" id="ARBA00022553"/>
    </source>
</evidence>
<dbReference type="InterPro" id="IPR005467">
    <property type="entry name" value="His_kinase_dom"/>
</dbReference>